<dbReference type="CDD" id="cd01283">
    <property type="entry name" value="cytidine_deaminase"/>
    <property type="match status" value="1"/>
</dbReference>
<evidence type="ECO:0000256" key="2">
    <source>
        <dbReference type="ARBA" id="ARBA00003949"/>
    </source>
</evidence>
<comment type="catalytic activity">
    <reaction evidence="10 14">
        <text>2'-deoxycytidine + H2O + H(+) = 2'-deoxyuridine + NH4(+)</text>
        <dbReference type="Rhea" id="RHEA:13433"/>
        <dbReference type="ChEBI" id="CHEBI:15377"/>
        <dbReference type="ChEBI" id="CHEBI:15378"/>
        <dbReference type="ChEBI" id="CHEBI:15698"/>
        <dbReference type="ChEBI" id="CHEBI:16450"/>
        <dbReference type="ChEBI" id="CHEBI:28938"/>
        <dbReference type="EC" id="3.5.4.5"/>
    </reaction>
</comment>
<dbReference type="AlphaFoldDB" id="A0A1M7H6H3"/>
<feature type="binding site" evidence="13">
    <location>
        <position position="90"/>
    </location>
    <ligand>
        <name>Zn(2+)</name>
        <dbReference type="ChEBI" id="CHEBI:29105"/>
        <note>catalytic</note>
    </ligand>
</feature>
<evidence type="ECO:0000256" key="4">
    <source>
        <dbReference type="ARBA" id="ARBA00012783"/>
    </source>
</evidence>
<comment type="similarity">
    <text evidence="3 14">Belongs to the cytidine and deoxycytidylate deaminase family.</text>
</comment>
<feature type="active site" description="Proton donor" evidence="12">
    <location>
        <position position="55"/>
    </location>
</feature>
<proteinExistence type="inferred from homology"/>
<dbReference type="PANTHER" id="PTHR11644:SF2">
    <property type="entry name" value="CYTIDINE DEAMINASE"/>
    <property type="match status" value="1"/>
</dbReference>
<evidence type="ECO:0000313" key="17">
    <source>
        <dbReference type="Proteomes" id="UP000184394"/>
    </source>
</evidence>
<evidence type="ECO:0000256" key="9">
    <source>
        <dbReference type="ARBA" id="ARBA00032005"/>
    </source>
</evidence>
<evidence type="ECO:0000256" key="1">
    <source>
        <dbReference type="ARBA" id="ARBA00001947"/>
    </source>
</evidence>
<keyword evidence="8 13" id="KW-0862">Zinc</keyword>
<comment type="function">
    <text evidence="2 14">This enzyme scavenges exogenous and endogenous cytidine and 2'-deoxycytidine for UMP synthesis.</text>
</comment>
<feature type="binding site" evidence="13">
    <location>
        <position position="53"/>
    </location>
    <ligand>
        <name>Zn(2+)</name>
        <dbReference type="ChEBI" id="CHEBI:29105"/>
        <note>catalytic</note>
    </ligand>
</feature>
<feature type="domain" description="CMP/dCMP-type deaminase" evidence="15">
    <location>
        <begin position="1"/>
        <end position="127"/>
    </location>
</feature>
<dbReference type="RefSeq" id="WP_072948484.1">
    <property type="nucleotide sequence ID" value="NZ_FRCT01000002.1"/>
</dbReference>
<accession>A0A1M7H6H3</accession>
<keyword evidence="6 13" id="KW-0479">Metal-binding</keyword>
<dbReference type="FunFam" id="3.40.140.10:FF:000008">
    <property type="entry name" value="Cytidine deaminase"/>
    <property type="match status" value="1"/>
</dbReference>
<sequence length="130" mass="14011">MERKELFAEAVKAAEMSYSKYSGFSVGAALLTVDGLVFKGCNIENASFSLTNCAERTAVFKAVSEGYMNFSAIAIAGSSGGDFSKPCYPCGACLQVLSEFCGDDLIIILSDGEYKLSDFLPKRFCEESMK</sequence>
<dbReference type="Proteomes" id="UP000184394">
    <property type="component" value="Unassembled WGS sequence"/>
</dbReference>
<dbReference type="GO" id="GO:0008270">
    <property type="term" value="F:zinc ion binding"/>
    <property type="evidence" value="ECO:0007669"/>
    <property type="project" value="UniProtKB-UniRule"/>
</dbReference>
<dbReference type="PANTHER" id="PTHR11644">
    <property type="entry name" value="CYTIDINE DEAMINASE"/>
    <property type="match status" value="1"/>
</dbReference>
<name>A0A1M7H6H3_RUMFL</name>
<dbReference type="EMBL" id="FRCT01000002">
    <property type="protein sequence ID" value="SHM23627.1"/>
    <property type="molecule type" value="Genomic_DNA"/>
</dbReference>
<comment type="catalytic activity">
    <reaction evidence="11 14">
        <text>cytidine + H2O + H(+) = uridine + NH4(+)</text>
        <dbReference type="Rhea" id="RHEA:16069"/>
        <dbReference type="ChEBI" id="CHEBI:15377"/>
        <dbReference type="ChEBI" id="CHEBI:15378"/>
        <dbReference type="ChEBI" id="CHEBI:16704"/>
        <dbReference type="ChEBI" id="CHEBI:17562"/>
        <dbReference type="ChEBI" id="CHEBI:28938"/>
        <dbReference type="EC" id="3.5.4.5"/>
    </reaction>
</comment>
<evidence type="ECO:0000256" key="7">
    <source>
        <dbReference type="ARBA" id="ARBA00022801"/>
    </source>
</evidence>
<evidence type="ECO:0000256" key="12">
    <source>
        <dbReference type="PIRSR" id="PIRSR606262-1"/>
    </source>
</evidence>
<evidence type="ECO:0000256" key="8">
    <source>
        <dbReference type="ARBA" id="ARBA00022833"/>
    </source>
</evidence>
<keyword evidence="7 14" id="KW-0378">Hydrolase</keyword>
<evidence type="ECO:0000256" key="14">
    <source>
        <dbReference type="RuleBase" id="RU364006"/>
    </source>
</evidence>
<organism evidence="16 17">
    <name type="scientific">Ruminococcus flavefaciens</name>
    <dbReference type="NCBI Taxonomy" id="1265"/>
    <lineage>
        <taxon>Bacteria</taxon>
        <taxon>Bacillati</taxon>
        <taxon>Bacillota</taxon>
        <taxon>Clostridia</taxon>
        <taxon>Eubacteriales</taxon>
        <taxon>Oscillospiraceae</taxon>
        <taxon>Ruminococcus</taxon>
    </lineage>
</organism>
<evidence type="ECO:0000256" key="10">
    <source>
        <dbReference type="ARBA" id="ARBA00049252"/>
    </source>
</evidence>
<evidence type="ECO:0000256" key="5">
    <source>
        <dbReference type="ARBA" id="ARBA00018266"/>
    </source>
</evidence>
<dbReference type="NCBIfam" id="TIGR01354">
    <property type="entry name" value="cyt_deam_tetra"/>
    <property type="match status" value="1"/>
</dbReference>
<dbReference type="InterPro" id="IPR016193">
    <property type="entry name" value="Cytidine_deaminase-like"/>
</dbReference>
<dbReference type="GO" id="GO:0004126">
    <property type="term" value="F:cytidine deaminase activity"/>
    <property type="evidence" value="ECO:0007669"/>
    <property type="project" value="UniProtKB-UniRule"/>
</dbReference>
<feature type="binding site" evidence="13">
    <location>
        <position position="93"/>
    </location>
    <ligand>
        <name>Zn(2+)</name>
        <dbReference type="ChEBI" id="CHEBI:29105"/>
        <note>catalytic</note>
    </ligand>
</feature>
<evidence type="ECO:0000259" key="15">
    <source>
        <dbReference type="PROSITE" id="PS51747"/>
    </source>
</evidence>
<dbReference type="GO" id="GO:0072527">
    <property type="term" value="P:pyrimidine-containing compound metabolic process"/>
    <property type="evidence" value="ECO:0007669"/>
    <property type="project" value="UniProtKB-ARBA"/>
</dbReference>
<evidence type="ECO:0000256" key="3">
    <source>
        <dbReference type="ARBA" id="ARBA00006576"/>
    </source>
</evidence>
<dbReference type="InterPro" id="IPR016192">
    <property type="entry name" value="APOBEC/CMP_deaminase_Zn-bd"/>
</dbReference>
<dbReference type="InterPro" id="IPR006262">
    <property type="entry name" value="Cyt_deam_tetra"/>
</dbReference>
<protein>
    <recommendedName>
        <fullName evidence="5 14">Cytidine deaminase</fullName>
        <ecNumber evidence="4 14">3.5.4.5</ecNumber>
    </recommendedName>
    <alternativeName>
        <fullName evidence="9 14">Cytidine aminohydrolase</fullName>
    </alternativeName>
</protein>
<dbReference type="GO" id="GO:0055086">
    <property type="term" value="P:nucleobase-containing small molecule metabolic process"/>
    <property type="evidence" value="ECO:0007669"/>
    <property type="project" value="UniProtKB-ARBA"/>
</dbReference>
<dbReference type="EC" id="3.5.4.5" evidence="4 14"/>
<dbReference type="NCBIfam" id="NF004064">
    <property type="entry name" value="PRK05578.1"/>
    <property type="match status" value="1"/>
</dbReference>
<dbReference type="InterPro" id="IPR002125">
    <property type="entry name" value="CMP_dCMP_dom"/>
</dbReference>
<comment type="cofactor">
    <cofactor evidence="1 13 14">
        <name>Zn(2+)</name>
        <dbReference type="ChEBI" id="CHEBI:29105"/>
    </cofactor>
</comment>
<reference evidence="16 17" key="1">
    <citation type="submission" date="2016-11" db="EMBL/GenBank/DDBJ databases">
        <authorList>
            <person name="Jaros S."/>
            <person name="Januszkiewicz K."/>
            <person name="Wedrychowicz H."/>
        </authorList>
    </citation>
    <scope>NUCLEOTIDE SEQUENCE [LARGE SCALE GENOMIC DNA]</scope>
    <source>
        <strain evidence="16 17">Y1</strain>
    </source>
</reference>
<dbReference type="SUPFAM" id="SSF53927">
    <property type="entry name" value="Cytidine deaminase-like"/>
    <property type="match status" value="1"/>
</dbReference>
<dbReference type="InterPro" id="IPR050202">
    <property type="entry name" value="Cyt/Deoxycyt_deaminase"/>
</dbReference>
<dbReference type="Pfam" id="PF00383">
    <property type="entry name" value="dCMP_cyt_deam_1"/>
    <property type="match status" value="1"/>
</dbReference>
<evidence type="ECO:0000256" key="13">
    <source>
        <dbReference type="PIRSR" id="PIRSR606262-3"/>
    </source>
</evidence>
<dbReference type="PROSITE" id="PS00903">
    <property type="entry name" value="CYT_DCMP_DEAMINASES_1"/>
    <property type="match status" value="1"/>
</dbReference>
<evidence type="ECO:0000256" key="6">
    <source>
        <dbReference type="ARBA" id="ARBA00022723"/>
    </source>
</evidence>
<evidence type="ECO:0000256" key="11">
    <source>
        <dbReference type="ARBA" id="ARBA00049558"/>
    </source>
</evidence>
<dbReference type="Gene3D" id="3.40.140.10">
    <property type="entry name" value="Cytidine Deaminase, domain 2"/>
    <property type="match status" value="1"/>
</dbReference>
<evidence type="ECO:0000313" key="16">
    <source>
        <dbReference type="EMBL" id="SHM23627.1"/>
    </source>
</evidence>
<gene>
    <name evidence="16" type="ORF">SAMN04487860_102127</name>
</gene>
<dbReference type="PROSITE" id="PS51747">
    <property type="entry name" value="CYT_DCMP_DEAMINASES_2"/>
    <property type="match status" value="1"/>
</dbReference>
<dbReference type="GO" id="GO:0042802">
    <property type="term" value="F:identical protein binding"/>
    <property type="evidence" value="ECO:0007669"/>
    <property type="project" value="UniProtKB-ARBA"/>
</dbReference>
<dbReference type="GO" id="GO:0005829">
    <property type="term" value="C:cytosol"/>
    <property type="evidence" value="ECO:0007669"/>
    <property type="project" value="TreeGrafter"/>
</dbReference>